<evidence type="ECO:0000256" key="1">
    <source>
        <dbReference type="SAM" id="MobiDB-lite"/>
    </source>
</evidence>
<organism evidence="2">
    <name type="scientific">uncultured Rubrobacteraceae bacterium</name>
    <dbReference type="NCBI Taxonomy" id="349277"/>
    <lineage>
        <taxon>Bacteria</taxon>
        <taxon>Bacillati</taxon>
        <taxon>Actinomycetota</taxon>
        <taxon>Rubrobacteria</taxon>
        <taxon>Rubrobacterales</taxon>
        <taxon>Rubrobacteraceae</taxon>
        <taxon>environmental samples</taxon>
    </lineage>
</organism>
<reference evidence="2" key="1">
    <citation type="submission" date="2020-02" db="EMBL/GenBank/DDBJ databases">
        <authorList>
            <person name="Meier V. D."/>
        </authorList>
    </citation>
    <scope>NUCLEOTIDE SEQUENCE</scope>
    <source>
        <strain evidence="2">AVDCRST_MAG55</strain>
    </source>
</reference>
<feature type="compositionally biased region" description="Basic and acidic residues" evidence="1">
    <location>
        <begin position="64"/>
        <end position="79"/>
    </location>
</feature>
<proteinExistence type="predicted"/>
<dbReference type="InterPro" id="IPR024072">
    <property type="entry name" value="DHFR-like_dom_sf"/>
</dbReference>
<accession>A0A6J4Q750</accession>
<dbReference type="SUPFAM" id="SSF53597">
    <property type="entry name" value="Dihydrofolate reductase-like"/>
    <property type="match status" value="1"/>
</dbReference>
<name>A0A6J4Q750_9ACTN</name>
<dbReference type="AlphaFoldDB" id="A0A6J4Q750"/>
<dbReference type="Gene3D" id="3.40.430.10">
    <property type="entry name" value="Dihydrofolate Reductase, subunit A"/>
    <property type="match status" value="1"/>
</dbReference>
<protein>
    <submittedName>
        <fullName evidence="2">Uncharacterized protein</fullName>
    </submittedName>
</protein>
<evidence type="ECO:0000313" key="2">
    <source>
        <dbReference type="EMBL" id="CAA9429780.1"/>
    </source>
</evidence>
<dbReference type="EMBL" id="CADCUZ010000124">
    <property type="protein sequence ID" value="CAA9429780.1"/>
    <property type="molecule type" value="Genomic_DNA"/>
</dbReference>
<sequence>MGSLLVVKALLGAGLVDRPRIVVFPQLLGNAGREPIFEGLPDIDLVLIGTDALDGRLVALGYRPRERQPGRLGPKKDVTDLPSRPARVPPRVPDVSARFASSRP</sequence>
<feature type="region of interest" description="Disordered" evidence="1">
    <location>
        <begin position="64"/>
        <end position="104"/>
    </location>
</feature>
<gene>
    <name evidence="2" type="ORF">AVDCRST_MAG55-2571</name>
</gene>